<dbReference type="AlphaFoldDB" id="A0A378WY73"/>
<keyword evidence="4 8" id="KW-0812">Transmembrane</keyword>
<dbReference type="InterPro" id="IPR005614">
    <property type="entry name" value="NrfD-like"/>
</dbReference>
<organism evidence="9 10">
    <name type="scientific">Nocardia africana</name>
    <dbReference type="NCBI Taxonomy" id="134964"/>
    <lineage>
        <taxon>Bacteria</taxon>
        <taxon>Bacillati</taxon>
        <taxon>Actinomycetota</taxon>
        <taxon>Actinomycetes</taxon>
        <taxon>Mycobacteriales</taxon>
        <taxon>Nocardiaceae</taxon>
        <taxon>Nocardia</taxon>
    </lineage>
</organism>
<evidence type="ECO:0000313" key="9">
    <source>
        <dbReference type="EMBL" id="SUA46286.1"/>
    </source>
</evidence>
<proteinExistence type="inferred from homology"/>
<gene>
    <name evidence="9" type="ORF">NCTC13184_04811</name>
</gene>
<dbReference type="InterPro" id="IPR052049">
    <property type="entry name" value="Electron_transfer_protein"/>
</dbReference>
<dbReference type="Gene3D" id="1.20.1630.10">
    <property type="entry name" value="Formate dehydrogenase/DMSO reductase domain"/>
    <property type="match status" value="1"/>
</dbReference>
<evidence type="ECO:0000256" key="7">
    <source>
        <dbReference type="SAM" id="MobiDB-lite"/>
    </source>
</evidence>
<dbReference type="EMBL" id="UGRU01000001">
    <property type="protein sequence ID" value="SUA46286.1"/>
    <property type="molecule type" value="Genomic_DNA"/>
</dbReference>
<keyword evidence="3" id="KW-1003">Cell membrane</keyword>
<evidence type="ECO:0000256" key="1">
    <source>
        <dbReference type="ARBA" id="ARBA00004651"/>
    </source>
</evidence>
<accession>A0A378WY73</accession>
<keyword evidence="5 8" id="KW-1133">Transmembrane helix</keyword>
<evidence type="ECO:0000256" key="6">
    <source>
        <dbReference type="ARBA" id="ARBA00023136"/>
    </source>
</evidence>
<evidence type="ECO:0000256" key="3">
    <source>
        <dbReference type="ARBA" id="ARBA00022475"/>
    </source>
</evidence>
<evidence type="ECO:0000313" key="10">
    <source>
        <dbReference type="Proteomes" id="UP000255082"/>
    </source>
</evidence>
<dbReference type="PANTHER" id="PTHR34856">
    <property type="entry name" value="PROTEIN NRFD"/>
    <property type="match status" value="1"/>
</dbReference>
<name>A0A378WY73_9NOCA</name>
<sequence>MSEHERQTGIPQDPVAPPDRTAVTGDVDRAPRRRRGRGRGEKKMVPDAHFESYYGKPILNKPTWEARDIAGYLFLGGLAGGSSVLAMGAELTGRRRMARVTKVSGLVAILASLVALVHDLGRPERFVRMLRVFKPSSPMSVGSWILATYGPLAGVAAATEITGWFPRVGRAATVGAGFVGPAVASYTAALMSDTAVPTWHDGHREMPFVFVGSAAAAAGGLAVLASPANEAGPARRTLILGAATELAAGEVMSRRMGLSAELLHQGSAGRWMIAAKAFSVAGMVAGGVWGRRSRTAAILGGAAAMAGSACTRFGIFHAGVASAEDPKYTVIPQRERLAQRAGVPGSEAGTPSRA</sequence>
<evidence type="ECO:0000256" key="5">
    <source>
        <dbReference type="ARBA" id="ARBA00022989"/>
    </source>
</evidence>
<dbReference type="RefSeq" id="WP_084491558.1">
    <property type="nucleotide sequence ID" value="NZ_JAJFOE010000001.1"/>
</dbReference>
<feature type="transmembrane region" description="Helical" evidence="8">
    <location>
        <begin position="208"/>
        <end position="226"/>
    </location>
</feature>
<comment type="similarity">
    <text evidence="2">Belongs to the NrfD family.</text>
</comment>
<evidence type="ECO:0000256" key="8">
    <source>
        <dbReference type="SAM" id="Phobius"/>
    </source>
</evidence>
<evidence type="ECO:0000256" key="4">
    <source>
        <dbReference type="ARBA" id="ARBA00022692"/>
    </source>
</evidence>
<dbReference type="Proteomes" id="UP000255082">
    <property type="component" value="Unassembled WGS sequence"/>
</dbReference>
<feature type="transmembrane region" description="Helical" evidence="8">
    <location>
        <begin position="69"/>
        <end position="91"/>
    </location>
</feature>
<feature type="transmembrane region" description="Helical" evidence="8">
    <location>
        <begin position="141"/>
        <end position="159"/>
    </location>
</feature>
<comment type="subcellular location">
    <subcellularLocation>
        <location evidence="1">Cell membrane</location>
        <topology evidence="1">Multi-pass membrane protein</topology>
    </subcellularLocation>
</comment>
<reference evidence="9 10" key="1">
    <citation type="submission" date="2018-06" db="EMBL/GenBank/DDBJ databases">
        <authorList>
            <consortium name="Pathogen Informatics"/>
            <person name="Doyle S."/>
        </authorList>
    </citation>
    <scope>NUCLEOTIDE SEQUENCE [LARGE SCALE GENOMIC DNA]</scope>
    <source>
        <strain evidence="9 10">NCTC13184</strain>
    </source>
</reference>
<dbReference type="PANTHER" id="PTHR34856:SF2">
    <property type="entry name" value="PROTEIN NRFD"/>
    <property type="match status" value="1"/>
</dbReference>
<feature type="region of interest" description="Disordered" evidence="7">
    <location>
        <begin position="1"/>
        <end position="43"/>
    </location>
</feature>
<dbReference type="GO" id="GO:0005886">
    <property type="term" value="C:plasma membrane"/>
    <property type="evidence" value="ECO:0007669"/>
    <property type="project" value="UniProtKB-SubCell"/>
</dbReference>
<evidence type="ECO:0000256" key="2">
    <source>
        <dbReference type="ARBA" id="ARBA00008929"/>
    </source>
</evidence>
<protein>
    <submittedName>
        <fullName evidence="9">Formate-dependent nitrite reductase, membrane component</fullName>
    </submittedName>
</protein>
<feature type="transmembrane region" description="Helical" evidence="8">
    <location>
        <begin position="171"/>
        <end position="188"/>
    </location>
</feature>
<dbReference type="OrthoDB" id="112837at2"/>
<keyword evidence="6 8" id="KW-0472">Membrane</keyword>
<dbReference type="Pfam" id="PF03916">
    <property type="entry name" value="NrfD"/>
    <property type="match status" value="1"/>
</dbReference>
<feature type="transmembrane region" description="Helical" evidence="8">
    <location>
        <begin position="103"/>
        <end position="121"/>
    </location>
</feature>